<evidence type="ECO:0000313" key="1">
    <source>
        <dbReference type="EMBL" id="CAG6742682.1"/>
    </source>
</evidence>
<proteinExistence type="predicted"/>
<name>A0A8D8Z8C9_9HEMI</name>
<accession>A0A8D8Z8C9</accession>
<sequence>MECNSLNTGSSLYRYTGSRHQQDHQHCHCVGSHVLLMSRLDDFLVHKYKQQNLQSDDHYRFLERIKKRTTFSWLAETAELDRTGSGSREYPEAQYWQISFEKSVLSPT</sequence>
<organism evidence="1">
    <name type="scientific">Cacopsylla melanoneura</name>
    <dbReference type="NCBI Taxonomy" id="428564"/>
    <lineage>
        <taxon>Eukaryota</taxon>
        <taxon>Metazoa</taxon>
        <taxon>Ecdysozoa</taxon>
        <taxon>Arthropoda</taxon>
        <taxon>Hexapoda</taxon>
        <taxon>Insecta</taxon>
        <taxon>Pterygota</taxon>
        <taxon>Neoptera</taxon>
        <taxon>Paraneoptera</taxon>
        <taxon>Hemiptera</taxon>
        <taxon>Sternorrhyncha</taxon>
        <taxon>Psylloidea</taxon>
        <taxon>Psyllidae</taxon>
        <taxon>Psyllinae</taxon>
        <taxon>Cacopsylla</taxon>
    </lineage>
</organism>
<dbReference type="AlphaFoldDB" id="A0A8D8Z8C9"/>
<protein>
    <submittedName>
        <fullName evidence="1">Uncharacterized protein</fullName>
    </submittedName>
</protein>
<reference evidence="1" key="1">
    <citation type="submission" date="2021-05" db="EMBL/GenBank/DDBJ databases">
        <authorList>
            <person name="Alioto T."/>
            <person name="Alioto T."/>
            <person name="Gomez Garrido J."/>
        </authorList>
    </citation>
    <scope>NUCLEOTIDE SEQUENCE</scope>
</reference>
<dbReference type="EMBL" id="HBUF01438301">
    <property type="protein sequence ID" value="CAG6742682.1"/>
    <property type="molecule type" value="Transcribed_RNA"/>
</dbReference>